<evidence type="ECO:0000313" key="2">
    <source>
        <dbReference type="Proteomes" id="UP000076532"/>
    </source>
</evidence>
<keyword evidence="2" id="KW-1185">Reference proteome</keyword>
<proteinExistence type="predicted"/>
<dbReference type="Proteomes" id="UP000076532">
    <property type="component" value="Unassembled WGS sequence"/>
</dbReference>
<reference evidence="1 2" key="1">
    <citation type="journal article" date="2016" name="Mol. Biol. Evol.">
        <title>Comparative Genomics of Early-Diverging Mushroom-Forming Fungi Provides Insights into the Origins of Lignocellulose Decay Capabilities.</title>
        <authorList>
            <person name="Nagy L.G."/>
            <person name="Riley R."/>
            <person name="Tritt A."/>
            <person name="Adam C."/>
            <person name="Daum C."/>
            <person name="Floudas D."/>
            <person name="Sun H."/>
            <person name="Yadav J.S."/>
            <person name="Pangilinan J."/>
            <person name="Larsson K.H."/>
            <person name="Matsuura K."/>
            <person name="Barry K."/>
            <person name="Labutti K."/>
            <person name="Kuo R."/>
            <person name="Ohm R.A."/>
            <person name="Bhattacharya S.S."/>
            <person name="Shirouzu T."/>
            <person name="Yoshinaga Y."/>
            <person name="Martin F.M."/>
            <person name="Grigoriev I.V."/>
            <person name="Hibbett D.S."/>
        </authorList>
    </citation>
    <scope>NUCLEOTIDE SEQUENCE [LARGE SCALE GENOMIC DNA]</scope>
    <source>
        <strain evidence="1 2">CBS 109695</strain>
    </source>
</reference>
<protein>
    <submittedName>
        <fullName evidence="1">Uncharacterized protein</fullName>
    </submittedName>
</protein>
<accession>A0A166MQ06</accession>
<sequence>MFISNTCVVPTRQVTTTVLCYFTADQSPIAYRLPYIAPILGLLTLHMDPEISIYDCSKKLNVDAFPFESLAGDTFLPAMSLSHLAKVQKRWQVWTRVSQLARMAFLNPLKVQVLHSDAEKATKQRDSHNGACMFSPDSDLIKTCPILPLETRAIHSKTRGGWIGGPSISSLRSI</sequence>
<organism evidence="1 2">
    <name type="scientific">Athelia psychrophila</name>
    <dbReference type="NCBI Taxonomy" id="1759441"/>
    <lineage>
        <taxon>Eukaryota</taxon>
        <taxon>Fungi</taxon>
        <taxon>Dikarya</taxon>
        <taxon>Basidiomycota</taxon>
        <taxon>Agaricomycotina</taxon>
        <taxon>Agaricomycetes</taxon>
        <taxon>Agaricomycetidae</taxon>
        <taxon>Atheliales</taxon>
        <taxon>Atheliaceae</taxon>
        <taxon>Athelia</taxon>
    </lineage>
</organism>
<gene>
    <name evidence="1" type="ORF">FIBSPDRAFT_857225</name>
</gene>
<evidence type="ECO:0000313" key="1">
    <source>
        <dbReference type="EMBL" id="KZP24195.1"/>
    </source>
</evidence>
<dbReference type="AlphaFoldDB" id="A0A166MQ06"/>
<name>A0A166MQ06_9AGAM</name>
<dbReference type="EMBL" id="KV417527">
    <property type="protein sequence ID" value="KZP24195.1"/>
    <property type="molecule type" value="Genomic_DNA"/>
</dbReference>